<dbReference type="InterPro" id="IPR043957">
    <property type="entry name" value="Vanin_C"/>
</dbReference>
<sequence length="550" mass="62191">MLVSKVFADSEQSMKKSLSVWRVLRLALLLLLSQIVNKSEAQYVNASNFYTAGVVEFRPTIAGMSSADLVAEHLKAYLEIITSSEAADVDILVFPEGTLNNALQLTYVPSERQKIIPCSLRNATEYAEFLVALSCAAAQVRKYLVINLSEKEDCPATPADTRPCATNGLNVYNTNVVFDREGRIISRYRKVNIYVENKNTTLQPEYGMFDTDFGVRFGHFICFDMLFYTPAQELVHRYGISDLIFTSLFYSELPFLAATQLQQGWAWGNNVNLLAAGASNPRAGSTGTGIFSGRKRALASVMITSGEGERKLYKARVPKKGTLDFDYEMDYENSMRGEEKLNSSTGRHLDGMRLLKDPQIVNFNSMLLPLGQRIFEKICHQDFCCEFSLESELVEAHNNTPSYKYRMGVFSGSRSYEKDQRNNIKVCGIYSCRNDQPESCGELWESEEFNSEVYLTNILIKGKFPKAPELLIMPSSLDANLNPLMGGEAYWKYEPQNKHIDVDVWLHGRRRDIMTFGLYANYYNSGVGSRVLNKMLAIFLGVIFIFRVKQ</sequence>
<dbReference type="EnsemblMetazoa" id="MDOA002372-RA">
    <property type="protein sequence ID" value="MDOA002372-PA"/>
    <property type="gene ID" value="MDOA002372"/>
</dbReference>
<evidence type="ECO:0000313" key="8">
    <source>
        <dbReference type="EnsemblMetazoa" id="MDOA002372-PA"/>
    </source>
</evidence>
<keyword evidence="5" id="KW-0812">Transmembrane</keyword>
<organism evidence="8">
    <name type="scientific">Musca domestica</name>
    <name type="common">House fly</name>
    <dbReference type="NCBI Taxonomy" id="7370"/>
    <lineage>
        <taxon>Eukaryota</taxon>
        <taxon>Metazoa</taxon>
        <taxon>Ecdysozoa</taxon>
        <taxon>Arthropoda</taxon>
        <taxon>Hexapoda</taxon>
        <taxon>Insecta</taxon>
        <taxon>Pterygota</taxon>
        <taxon>Neoptera</taxon>
        <taxon>Endopterygota</taxon>
        <taxon>Diptera</taxon>
        <taxon>Brachycera</taxon>
        <taxon>Muscomorpha</taxon>
        <taxon>Muscoidea</taxon>
        <taxon>Muscidae</taxon>
        <taxon>Musca</taxon>
    </lineage>
</organism>
<gene>
    <name evidence="8" type="primary">101892041</name>
</gene>
<keyword evidence="3" id="KW-0378">Hydrolase</keyword>
<dbReference type="KEGG" id="mde:101892041"/>
<dbReference type="AlphaFoldDB" id="A0A1I8M8P5"/>
<feature type="domain" description="CN hydrolase" evidence="7">
    <location>
        <begin position="50"/>
        <end position="319"/>
    </location>
</feature>
<feature type="transmembrane region" description="Helical" evidence="5">
    <location>
        <begin position="531"/>
        <end position="548"/>
    </location>
</feature>
<name>A0A1I8M8P5_MUSDO</name>
<reference evidence="8" key="1">
    <citation type="submission" date="2020-05" db="UniProtKB">
        <authorList>
            <consortium name="EnsemblMetazoa"/>
        </authorList>
    </citation>
    <scope>IDENTIFICATION</scope>
    <source>
        <strain evidence="8">Aabys</strain>
    </source>
</reference>
<dbReference type="PANTHER" id="PTHR10609">
    <property type="entry name" value="BIOTINIDASE-RELATED"/>
    <property type="match status" value="1"/>
</dbReference>
<keyword evidence="4" id="KW-0325">Glycoprotein</keyword>
<evidence type="ECO:0000256" key="6">
    <source>
        <dbReference type="SAM" id="SignalP"/>
    </source>
</evidence>
<evidence type="ECO:0000259" key="7">
    <source>
        <dbReference type="PROSITE" id="PS50263"/>
    </source>
</evidence>
<dbReference type="Pfam" id="PF00795">
    <property type="entry name" value="CN_hydrolase"/>
    <property type="match status" value="1"/>
</dbReference>
<dbReference type="InterPro" id="IPR003010">
    <property type="entry name" value="C-N_Hydrolase"/>
</dbReference>
<dbReference type="Pfam" id="PF19018">
    <property type="entry name" value="Vanin_C"/>
    <property type="match status" value="1"/>
</dbReference>
<accession>A0A1I8M8P5</accession>
<evidence type="ECO:0000256" key="3">
    <source>
        <dbReference type="ARBA" id="ARBA00022801"/>
    </source>
</evidence>
<dbReference type="VEuPathDB" id="VectorBase:MDOA002372"/>
<dbReference type="InterPro" id="IPR036526">
    <property type="entry name" value="C-N_Hydrolase_sf"/>
</dbReference>
<dbReference type="eggNOG" id="KOG0806">
    <property type="taxonomic scope" value="Eukaryota"/>
</dbReference>
<keyword evidence="2 6" id="KW-0732">Signal</keyword>
<keyword evidence="5" id="KW-1133">Transmembrane helix</keyword>
<evidence type="ECO:0000256" key="1">
    <source>
        <dbReference type="ARBA" id="ARBA00008225"/>
    </source>
</evidence>
<dbReference type="SUPFAM" id="SSF56317">
    <property type="entry name" value="Carbon-nitrogen hydrolase"/>
    <property type="match status" value="1"/>
</dbReference>
<dbReference type="CDD" id="cd07567">
    <property type="entry name" value="biotinidase_like"/>
    <property type="match status" value="1"/>
</dbReference>
<comment type="similarity">
    <text evidence="1">Belongs to the carbon-nitrogen hydrolase superfamily. BTD/VNN family.</text>
</comment>
<feature type="signal peptide" evidence="6">
    <location>
        <begin position="1"/>
        <end position="41"/>
    </location>
</feature>
<feature type="chain" id="PRO_5044560013" description="CN hydrolase domain-containing protein" evidence="6">
    <location>
        <begin position="42"/>
        <end position="550"/>
    </location>
</feature>
<protein>
    <recommendedName>
        <fullName evidence="7">CN hydrolase domain-containing protein</fullName>
    </recommendedName>
</protein>
<dbReference type="InterPro" id="IPR040154">
    <property type="entry name" value="Biotinidase/VNN"/>
</dbReference>
<proteinExistence type="inferred from homology"/>
<dbReference type="PROSITE" id="PS50263">
    <property type="entry name" value="CN_HYDROLASE"/>
    <property type="match status" value="1"/>
</dbReference>
<dbReference type="RefSeq" id="XP_005179984.2">
    <property type="nucleotide sequence ID" value="XM_005179927.4"/>
</dbReference>
<dbReference type="InterPro" id="IPR012101">
    <property type="entry name" value="Biotinidase-like_euk"/>
</dbReference>
<dbReference type="OrthoDB" id="10250282at2759"/>
<dbReference type="GO" id="GO:0016811">
    <property type="term" value="F:hydrolase activity, acting on carbon-nitrogen (but not peptide) bonds, in linear amides"/>
    <property type="evidence" value="ECO:0007669"/>
    <property type="project" value="InterPro"/>
</dbReference>
<evidence type="ECO:0000256" key="2">
    <source>
        <dbReference type="ARBA" id="ARBA00022729"/>
    </source>
</evidence>
<evidence type="ECO:0000256" key="5">
    <source>
        <dbReference type="SAM" id="Phobius"/>
    </source>
</evidence>
<dbReference type="PANTHER" id="PTHR10609:SF14">
    <property type="entry name" value="BIOTINIDASE"/>
    <property type="match status" value="1"/>
</dbReference>
<dbReference type="Gene3D" id="3.60.110.10">
    <property type="entry name" value="Carbon-nitrogen hydrolase"/>
    <property type="match status" value="1"/>
</dbReference>
<dbReference type="VEuPathDB" id="VectorBase:MDOMA2_003577"/>
<evidence type="ECO:0000256" key="4">
    <source>
        <dbReference type="ARBA" id="ARBA00023180"/>
    </source>
</evidence>
<keyword evidence="5" id="KW-0472">Membrane</keyword>
<dbReference type="STRING" id="7370.A0A1I8M8P5"/>